<proteinExistence type="predicted"/>
<sequence>MAKITFTAKVDNQISELPDINRVSAADVNEIKESVNSLYDTKGGWADYEDVATTATPINLAQNAWTDLTNDKAGANTITTYKPPYMTGELWNSASNSVDFSEIGEGKVVIIRNDFDVTAGASNTRLDARLYFPDTGKTVEFMHDNIASNNDLVRYSRTTQIFIRNSEVASGCKIQVRVNKANCTATVENIFITVLSHF</sequence>
<organism evidence="1">
    <name type="scientific">uncultured marine virus</name>
    <dbReference type="NCBI Taxonomy" id="186617"/>
    <lineage>
        <taxon>Viruses</taxon>
        <taxon>environmental samples</taxon>
    </lineage>
</organism>
<reference evidence="1" key="1">
    <citation type="journal article" date="2015" name="Front. Microbiol.">
        <title>Combining genomic sequencing methods to explore viral diversity and reveal potential virus-host interactions.</title>
        <authorList>
            <person name="Chow C.E."/>
            <person name="Winget D.M."/>
            <person name="White R.A.III."/>
            <person name="Hallam S.J."/>
            <person name="Suttle C.A."/>
        </authorList>
    </citation>
    <scope>NUCLEOTIDE SEQUENCE</scope>
    <source>
        <strain evidence="1">H4084976</strain>
    </source>
</reference>
<reference evidence="1" key="2">
    <citation type="submission" date="2015-03" db="EMBL/GenBank/DDBJ databases">
        <authorList>
            <person name="Chow C.-E.T."/>
            <person name="Winget D.M."/>
            <person name="White R.A.III."/>
            <person name="Hallam S.J."/>
            <person name="Suttle C.A."/>
        </authorList>
    </citation>
    <scope>NUCLEOTIDE SEQUENCE</scope>
    <source>
        <strain evidence="1">H4084976</strain>
    </source>
</reference>
<accession>A0A0F7L7M6</accession>
<name>A0A0F7L7M6_9VIRU</name>
<dbReference type="EMBL" id="KR029593">
    <property type="protein sequence ID" value="AKH47407.1"/>
    <property type="molecule type" value="Genomic_DNA"/>
</dbReference>
<evidence type="ECO:0000313" key="1">
    <source>
        <dbReference type="EMBL" id="AKH47407.1"/>
    </source>
</evidence>
<protein>
    <submittedName>
        <fullName evidence="1">Uncharacterized protein</fullName>
    </submittedName>
</protein>